<dbReference type="CDD" id="cd07505">
    <property type="entry name" value="HAD_BPGM-like"/>
    <property type="match status" value="1"/>
</dbReference>
<name>A0A366D7H0_9GAMM</name>
<dbReference type="NCBIfam" id="NF008087">
    <property type="entry name" value="PRK10826.1"/>
    <property type="match status" value="1"/>
</dbReference>
<organism evidence="1 2">
    <name type="scientific">Marinomonas aquiplantarum</name>
    <dbReference type="NCBI Taxonomy" id="491951"/>
    <lineage>
        <taxon>Bacteria</taxon>
        <taxon>Pseudomonadati</taxon>
        <taxon>Pseudomonadota</taxon>
        <taxon>Gammaproteobacteria</taxon>
        <taxon>Oceanospirillales</taxon>
        <taxon>Oceanospirillaceae</taxon>
        <taxon>Marinomonas</taxon>
    </lineage>
</organism>
<dbReference type="InterPro" id="IPR023198">
    <property type="entry name" value="PGP-like_dom2"/>
</dbReference>
<evidence type="ECO:0000313" key="2">
    <source>
        <dbReference type="Proteomes" id="UP000252086"/>
    </source>
</evidence>
<keyword evidence="2" id="KW-1185">Reference proteome</keyword>
<dbReference type="NCBIfam" id="TIGR01509">
    <property type="entry name" value="HAD-SF-IA-v3"/>
    <property type="match status" value="1"/>
</dbReference>
<dbReference type="PANTHER" id="PTHR18901">
    <property type="entry name" value="2-DEOXYGLUCOSE-6-PHOSPHATE PHOSPHATASE 2"/>
    <property type="match status" value="1"/>
</dbReference>
<dbReference type="Gene3D" id="1.10.150.240">
    <property type="entry name" value="Putative phosphatase, domain 2"/>
    <property type="match status" value="1"/>
</dbReference>
<dbReference type="Proteomes" id="UP000252086">
    <property type="component" value="Unassembled WGS sequence"/>
</dbReference>
<comment type="caution">
    <text evidence="1">The sequence shown here is derived from an EMBL/GenBank/DDBJ whole genome shotgun (WGS) entry which is preliminary data.</text>
</comment>
<dbReference type="SFLD" id="SFLDG01135">
    <property type="entry name" value="C1.5.6:_HAD__Beta-PGM__Phospha"/>
    <property type="match status" value="1"/>
</dbReference>
<dbReference type="Pfam" id="PF13419">
    <property type="entry name" value="HAD_2"/>
    <property type="match status" value="1"/>
</dbReference>
<dbReference type="EMBL" id="QNRF01000001">
    <property type="protein sequence ID" value="RBO85895.1"/>
    <property type="molecule type" value="Genomic_DNA"/>
</dbReference>
<dbReference type="AlphaFoldDB" id="A0A366D7H0"/>
<dbReference type="InterPro" id="IPR041492">
    <property type="entry name" value="HAD_2"/>
</dbReference>
<dbReference type="SFLD" id="SFLDS00003">
    <property type="entry name" value="Haloacid_Dehalogenase"/>
    <property type="match status" value="1"/>
</dbReference>
<reference evidence="1 2" key="1">
    <citation type="submission" date="2018-06" db="EMBL/GenBank/DDBJ databases">
        <title>Genomic Encyclopedia of Type Strains, Phase III (KMG-III): the genomes of soil and plant-associated and newly described type strains.</title>
        <authorList>
            <person name="Whitman W."/>
        </authorList>
    </citation>
    <scope>NUCLEOTIDE SEQUENCE [LARGE SCALE GENOMIC DNA]</scope>
    <source>
        <strain evidence="1 2">CECT 7732</strain>
    </source>
</reference>
<dbReference type="InterPro" id="IPR036412">
    <property type="entry name" value="HAD-like_sf"/>
</dbReference>
<dbReference type="InterPro" id="IPR023214">
    <property type="entry name" value="HAD_sf"/>
</dbReference>
<proteinExistence type="predicted"/>
<dbReference type="SFLD" id="SFLDG01129">
    <property type="entry name" value="C1.5:_HAD__Beta-PGM__Phosphata"/>
    <property type="match status" value="1"/>
</dbReference>
<dbReference type="PRINTS" id="PR00413">
    <property type="entry name" value="HADHALOGNASE"/>
</dbReference>
<dbReference type="RefSeq" id="WP_113872798.1">
    <property type="nucleotide sequence ID" value="NZ_QNRF01000001.1"/>
</dbReference>
<protein>
    <submittedName>
        <fullName evidence="1">Sugar-phosphatase</fullName>
    </submittedName>
</protein>
<dbReference type="PANTHER" id="PTHR18901:SF38">
    <property type="entry name" value="PSEUDOURIDINE-5'-PHOSPHATASE"/>
    <property type="match status" value="1"/>
</dbReference>
<dbReference type="InterPro" id="IPR006439">
    <property type="entry name" value="HAD-SF_hydro_IA"/>
</dbReference>
<dbReference type="OrthoDB" id="9782449at2"/>
<dbReference type="Gene3D" id="3.40.50.1000">
    <property type="entry name" value="HAD superfamily/HAD-like"/>
    <property type="match status" value="1"/>
</dbReference>
<evidence type="ECO:0000313" key="1">
    <source>
        <dbReference type="EMBL" id="RBO85895.1"/>
    </source>
</evidence>
<gene>
    <name evidence="1" type="ORF">DFP76_101170</name>
</gene>
<sequence length="219" mass="24365">MQAAIFDMDGLLIHSEPFWKQAEQAVFSALGVPITPQETDLTAAMTTQQVTEYWYQKYPWAGHSQQEVEQRVINQVSHLIQHQGEAMAGVRYTLQSLASKGVKIALATNSPKSIIPFVFERLDIGHFFLTYSSADEVEYGKPNPDIYLLTLSKLGVRAQDCLSFEDSVGGIKASLAAGIKSIAIPHSHEFDDEKFNIASHKLRSLSEFDYSLGRQLLSA</sequence>
<accession>A0A366D7H0</accession>
<dbReference type="SUPFAM" id="SSF56784">
    <property type="entry name" value="HAD-like"/>
    <property type="match status" value="1"/>
</dbReference>